<dbReference type="OrthoDB" id="6242697at2759"/>
<protein>
    <submittedName>
        <fullName evidence="2">Uncharacterized protein</fullName>
    </submittedName>
</protein>
<sequence>MADSGVAFTFDERRATSLRQLLTCDRRTDPGGDPRSGHLTTEMPGERRRLPDHLLYSDLSIPDRWCVHPPCHSLENHNLLGQHGSALQHGGEPV</sequence>
<proteinExistence type="predicted"/>
<gene>
    <name evidence="2" type="ORF">FJT64_022804</name>
</gene>
<feature type="region of interest" description="Disordered" evidence="1">
    <location>
        <begin position="24"/>
        <end position="46"/>
    </location>
</feature>
<organism evidence="2 3">
    <name type="scientific">Amphibalanus amphitrite</name>
    <name type="common">Striped barnacle</name>
    <name type="synonym">Balanus amphitrite</name>
    <dbReference type="NCBI Taxonomy" id="1232801"/>
    <lineage>
        <taxon>Eukaryota</taxon>
        <taxon>Metazoa</taxon>
        <taxon>Ecdysozoa</taxon>
        <taxon>Arthropoda</taxon>
        <taxon>Crustacea</taxon>
        <taxon>Multicrustacea</taxon>
        <taxon>Cirripedia</taxon>
        <taxon>Thoracica</taxon>
        <taxon>Thoracicalcarea</taxon>
        <taxon>Balanomorpha</taxon>
        <taxon>Balanoidea</taxon>
        <taxon>Balanidae</taxon>
        <taxon>Amphibalaninae</taxon>
        <taxon>Amphibalanus</taxon>
    </lineage>
</organism>
<comment type="caution">
    <text evidence="2">The sequence shown here is derived from an EMBL/GenBank/DDBJ whole genome shotgun (WGS) entry which is preliminary data.</text>
</comment>
<name>A0A6A4WFQ4_AMPAM</name>
<dbReference type="AlphaFoldDB" id="A0A6A4WFQ4"/>
<keyword evidence="3" id="KW-1185">Reference proteome</keyword>
<evidence type="ECO:0000313" key="3">
    <source>
        <dbReference type="Proteomes" id="UP000440578"/>
    </source>
</evidence>
<evidence type="ECO:0000313" key="2">
    <source>
        <dbReference type="EMBL" id="KAF0305555.1"/>
    </source>
</evidence>
<evidence type="ECO:0000256" key="1">
    <source>
        <dbReference type="SAM" id="MobiDB-lite"/>
    </source>
</evidence>
<feature type="compositionally biased region" description="Basic and acidic residues" evidence="1">
    <location>
        <begin position="24"/>
        <end position="36"/>
    </location>
</feature>
<dbReference type="EMBL" id="VIIS01000742">
    <property type="protein sequence ID" value="KAF0305555.1"/>
    <property type="molecule type" value="Genomic_DNA"/>
</dbReference>
<accession>A0A6A4WFQ4</accession>
<reference evidence="2 3" key="1">
    <citation type="submission" date="2019-07" db="EMBL/GenBank/DDBJ databases">
        <title>Draft genome assembly of a fouling barnacle, Amphibalanus amphitrite (Darwin, 1854): The first reference genome for Thecostraca.</title>
        <authorList>
            <person name="Kim W."/>
        </authorList>
    </citation>
    <scope>NUCLEOTIDE SEQUENCE [LARGE SCALE GENOMIC DNA]</scope>
    <source>
        <strain evidence="2">SNU_AA5</strain>
        <tissue evidence="2">Soma without cirri and trophi</tissue>
    </source>
</reference>
<dbReference type="Proteomes" id="UP000440578">
    <property type="component" value="Unassembled WGS sequence"/>
</dbReference>